<dbReference type="PANTHER" id="PTHR43364">
    <property type="entry name" value="NADH-SPECIFIC METHYLGLYOXAL REDUCTASE-RELATED"/>
    <property type="match status" value="1"/>
</dbReference>
<evidence type="ECO:0000313" key="2">
    <source>
        <dbReference type="EMBL" id="KRG68104.1"/>
    </source>
</evidence>
<dbReference type="STRING" id="344882.ABB29_14930"/>
<evidence type="ECO:0000313" key="3">
    <source>
        <dbReference type="Proteomes" id="UP000052052"/>
    </source>
</evidence>
<dbReference type="GO" id="GO:0016491">
    <property type="term" value="F:oxidoreductase activity"/>
    <property type="evidence" value="ECO:0007669"/>
    <property type="project" value="InterPro"/>
</dbReference>
<accession>A0A0R0CTA5</accession>
<dbReference type="InterPro" id="IPR036812">
    <property type="entry name" value="NAD(P)_OxRdtase_dom_sf"/>
</dbReference>
<keyword evidence="3" id="KW-1185">Reference proteome</keyword>
<dbReference type="CDD" id="cd19092">
    <property type="entry name" value="AKR_BsYcsN_EcYdhF-like"/>
    <property type="match status" value="1"/>
</dbReference>
<dbReference type="InterPro" id="IPR050523">
    <property type="entry name" value="AKR_Detox_Biosynth"/>
</dbReference>
<dbReference type="InterPro" id="IPR023210">
    <property type="entry name" value="NADP_OxRdtase_dom"/>
</dbReference>
<comment type="caution">
    <text evidence="2">The sequence shown here is derived from an EMBL/GenBank/DDBJ whole genome shotgun (WGS) entry which is preliminary data.</text>
</comment>
<dbReference type="GO" id="GO:0005829">
    <property type="term" value="C:cytosol"/>
    <property type="evidence" value="ECO:0007669"/>
    <property type="project" value="TreeGrafter"/>
</dbReference>
<dbReference type="AlphaFoldDB" id="A0A0R0CTA5"/>
<reference evidence="2 3" key="1">
    <citation type="submission" date="2015-05" db="EMBL/GenBank/DDBJ databases">
        <title>Genome sequencing and analysis of members of genus Stenotrophomonas.</title>
        <authorList>
            <person name="Patil P.P."/>
            <person name="Midha S."/>
            <person name="Patil P.B."/>
        </authorList>
    </citation>
    <scope>NUCLEOTIDE SEQUENCE [LARGE SCALE GENOMIC DNA]</scope>
    <source>
        <strain evidence="2 3">DSM 21858</strain>
    </source>
</reference>
<dbReference type="SUPFAM" id="SSF51430">
    <property type="entry name" value="NAD(P)-linked oxidoreductase"/>
    <property type="match status" value="1"/>
</dbReference>
<protein>
    <submittedName>
        <fullName evidence="2">Aldo/keto reductase</fullName>
    </submittedName>
</protein>
<gene>
    <name evidence="2" type="ORF">ABB29_14930</name>
</gene>
<proteinExistence type="predicted"/>
<organism evidence="2 3">
    <name type="scientific">Pseudoxanthomonas dokdonensis</name>
    <dbReference type="NCBI Taxonomy" id="344882"/>
    <lineage>
        <taxon>Bacteria</taxon>
        <taxon>Pseudomonadati</taxon>
        <taxon>Pseudomonadota</taxon>
        <taxon>Gammaproteobacteria</taxon>
        <taxon>Lysobacterales</taxon>
        <taxon>Lysobacteraceae</taxon>
        <taxon>Pseudoxanthomonas</taxon>
    </lineage>
</organism>
<dbReference type="EMBL" id="LDJL01000017">
    <property type="protein sequence ID" value="KRG68104.1"/>
    <property type="molecule type" value="Genomic_DNA"/>
</dbReference>
<dbReference type="PANTHER" id="PTHR43364:SF1">
    <property type="entry name" value="OXIDOREDUCTASE YDHF"/>
    <property type="match status" value="1"/>
</dbReference>
<feature type="domain" description="NADP-dependent oxidoreductase" evidence="1">
    <location>
        <begin position="15"/>
        <end position="313"/>
    </location>
</feature>
<evidence type="ECO:0000259" key="1">
    <source>
        <dbReference type="Pfam" id="PF00248"/>
    </source>
</evidence>
<dbReference type="PRINTS" id="PR00069">
    <property type="entry name" value="ALDKETRDTASE"/>
</dbReference>
<sequence>MKQYPIARTDLSVSRIAYGCMHLSRAWDQTALTEQERGTTEQMIEAALEQGINLFDHADIYARGKSEILFGEVLGRQPSLRQRMVLQSKCGIRFANDPDAGVPGRYDFSHDHIVGSVETSLRRLQTDYLDILLLHRPDPLGEPEQVARAFDDLQRAGKVRYFGVSNHSASQLALLQQHVTQPLVINQLELSLPHHHLINEAIIANTTGAPYAAAAGTLDYCRQQRILVQAWAPLAGGRLTGAVPVMPETHALIAGLQRVAKQYEVSAEAILLAWLLRHPAGIQPIVGSTRRQRLQAACQADGFELSREDWYRLFTLARGAPVP</sequence>
<dbReference type="Proteomes" id="UP000052052">
    <property type="component" value="Unassembled WGS sequence"/>
</dbReference>
<dbReference type="InterPro" id="IPR020471">
    <property type="entry name" value="AKR"/>
</dbReference>
<dbReference type="Pfam" id="PF00248">
    <property type="entry name" value="Aldo_ket_red"/>
    <property type="match status" value="1"/>
</dbReference>
<dbReference type="OrthoDB" id="9772407at2"/>
<name>A0A0R0CTA5_9GAMM</name>
<dbReference type="Gene3D" id="3.20.20.100">
    <property type="entry name" value="NADP-dependent oxidoreductase domain"/>
    <property type="match status" value="1"/>
</dbReference>
<dbReference type="PATRIC" id="fig|344882.3.peg.1376"/>